<dbReference type="AlphaFoldDB" id="A0A3N4HNY9"/>
<reference evidence="1 2" key="1">
    <citation type="journal article" date="2018" name="Nat. Ecol. Evol.">
        <title>Pezizomycetes genomes reveal the molecular basis of ectomycorrhizal truffle lifestyle.</title>
        <authorList>
            <person name="Murat C."/>
            <person name="Payen T."/>
            <person name="Noel B."/>
            <person name="Kuo A."/>
            <person name="Morin E."/>
            <person name="Chen J."/>
            <person name="Kohler A."/>
            <person name="Krizsan K."/>
            <person name="Balestrini R."/>
            <person name="Da Silva C."/>
            <person name="Montanini B."/>
            <person name="Hainaut M."/>
            <person name="Levati E."/>
            <person name="Barry K.W."/>
            <person name="Belfiori B."/>
            <person name="Cichocki N."/>
            <person name="Clum A."/>
            <person name="Dockter R.B."/>
            <person name="Fauchery L."/>
            <person name="Guy J."/>
            <person name="Iotti M."/>
            <person name="Le Tacon F."/>
            <person name="Lindquist E.A."/>
            <person name="Lipzen A."/>
            <person name="Malagnac F."/>
            <person name="Mello A."/>
            <person name="Molinier V."/>
            <person name="Miyauchi S."/>
            <person name="Poulain J."/>
            <person name="Riccioni C."/>
            <person name="Rubini A."/>
            <person name="Sitrit Y."/>
            <person name="Splivallo R."/>
            <person name="Traeger S."/>
            <person name="Wang M."/>
            <person name="Zifcakova L."/>
            <person name="Wipf D."/>
            <person name="Zambonelli A."/>
            <person name="Paolocci F."/>
            <person name="Nowrousian M."/>
            <person name="Ottonello S."/>
            <person name="Baldrian P."/>
            <person name="Spatafora J.W."/>
            <person name="Henrissat B."/>
            <person name="Nagy L.G."/>
            <person name="Aury J.M."/>
            <person name="Wincker P."/>
            <person name="Grigoriev I.V."/>
            <person name="Bonfante P."/>
            <person name="Martin F.M."/>
        </authorList>
    </citation>
    <scope>NUCLEOTIDE SEQUENCE [LARGE SCALE GENOMIC DNA]</scope>
    <source>
        <strain evidence="1 2">RN42</strain>
    </source>
</reference>
<proteinExistence type="predicted"/>
<organism evidence="1 2">
    <name type="scientific">Ascobolus immersus RN42</name>
    <dbReference type="NCBI Taxonomy" id="1160509"/>
    <lineage>
        <taxon>Eukaryota</taxon>
        <taxon>Fungi</taxon>
        <taxon>Dikarya</taxon>
        <taxon>Ascomycota</taxon>
        <taxon>Pezizomycotina</taxon>
        <taxon>Pezizomycetes</taxon>
        <taxon>Pezizales</taxon>
        <taxon>Ascobolaceae</taxon>
        <taxon>Ascobolus</taxon>
    </lineage>
</organism>
<accession>A0A3N4HNY9</accession>
<gene>
    <name evidence="1" type="ORF">BJ508DRAFT_312647</name>
</gene>
<sequence length="428" mass="49447">MSTPATAPIEALPLELKLEILSQCEFRPLFLLCGAIPAMNKAWENNRRYITNRIVQQRYCPEALQLLDRFRVTGHSDIDQLSIDLFEAIERSTNGRAEATLRRFTGLRIEPFVPGLLEFRNKFGMDMGTIRNEFELQFLETAETYVSLLYHEARGYWAMYAAREKFSLAPDWEEERMAEACRFFGKAKDDSEGLKGLVRKAIYQFLIAITYFHDWKTATSKSFDEAEMEFLRMSKLWYKELGQGFTDPKTCYGLRSFYDYTYIITLSASDIVAIMSVIYSTVDLFYAWNAGLYRGRADPLHLRHFIFLRTFLCLQWGDRFHSRPENTDLLERAFLLDFGEPWTDGFLDRLQQFDCAASQPSEGLDGPAYALKRYKQYEIFRAARHSDGSLPVKDASFTVSKTVVMSPVPLLGGTLARPAWDVRLPDID</sequence>
<evidence type="ECO:0000313" key="1">
    <source>
        <dbReference type="EMBL" id="RPA74676.1"/>
    </source>
</evidence>
<dbReference type="Proteomes" id="UP000275078">
    <property type="component" value="Unassembled WGS sequence"/>
</dbReference>
<protein>
    <recommendedName>
        <fullName evidence="3">F-box domain-containing protein</fullName>
    </recommendedName>
</protein>
<evidence type="ECO:0000313" key="2">
    <source>
        <dbReference type="Proteomes" id="UP000275078"/>
    </source>
</evidence>
<keyword evidence="2" id="KW-1185">Reference proteome</keyword>
<name>A0A3N4HNY9_ASCIM</name>
<evidence type="ECO:0008006" key="3">
    <source>
        <dbReference type="Google" id="ProtNLM"/>
    </source>
</evidence>
<dbReference type="EMBL" id="ML119783">
    <property type="protein sequence ID" value="RPA74676.1"/>
    <property type="molecule type" value="Genomic_DNA"/>
</dbReference>